<dbReference type="Pfam" id="PF19363">
    <property type="entry name" value="DUF5939"/>
    <property type="match status" value="1"/>
</dbReference>
<dbReference type="SUPFAM" id="SSF55961">
    <property type="entry name" value="Bet v1-like"/>
    <property type="match status" value="1"/>
</dbReference>
<dbReference type="CDD" id="cd07812">
    <property type="entry name" value="SRPBCC"/>
    <property type="match status" value="1"/>
</dbReference>
<dbReference type="SUPFAM" id="SSF55073">
    <property type="entry name" value="Nucleotide cyclase"/>
    <property type="match status" value="1"/>
</dbReference>
<dbReference type="InterPro" id="IPR023393">
    <property type="entry name" value="START-like_dom_sf"/>
</dbReference>
<gene>
    <name evidence="3" type="ordered locus">Rcas_0031</name>
</gene>
<dbReference type="AlphaFoldDB" id="A7NFE8"/>
<dbReference type="Gene3D" id="3.30.530.20">
    <property type="match status" value="1"/>
</dbReference>
<dbReference type="GO" id="GO:0006171">
    <property type="term" value="P:cAMP biosynthetic process"/>
    <property type="evidence" value="ECO:0007669"/>
    <property type="project" value="TreeGrafter"/>
</dbReference>
<dbReference type="eggNOG" id="COG2114">
    <property type="taxonomic scope" value="Bacteria"/>
</dbReference>
<evidence type="ECO:0000256" key="1">
    <source>
        <dbReference type="ARBA" id="ARBA00005381"/>
    </source>
</evidence>
<dbReference type="InterPro" id="IPR029787">
    <property type="entry name" value="Nucleotide_cyclase"/>
</dbReference>
<proteinExistence type="inferred from homology"/>
<comment type="similarity">
    <text evidence="1">Belongs to the adenylyl cyclase class-3 family.</text>
</comment>
<dbReference type="Proteomes" id="UP000000263">
    <property type="component" value="Chromosome"/>
</dbReference>
<reference evidence="3 4" key="1">
    <citation type="submission" date="2007-08" db="EMBL/GenBank/DDBJ databases">
        <title>Complete sequence of Roseiflexus castenholzii DSM 13941.</title>
        <authorList>
            <consortium name="US DOE Joint Genome Institute"/>
            <person name="Copeland A."/>
            <person name="Lucas S."/>
            <person name="Lapidus A."/>
            <person name="Barry K."/>
            <person name="Glavina del Rio T."/>
            <person name="Dalin E."/>
            <person name="Tice H."/>
            <person name="Pitluck S."/>
            <person name="Thompson L.S."/>
            <person name="Brettin T."/>
            <person name="Bruce D."/>
            <person name="Detter J.C."/>
            <person name="Han C."/>
            <person name="Tapia R."/>
            <person name="Schmutz J."/>
            <person name="Larimer F."/>
            <person name="Land M."/>
            <person name="Hauser L."/>
            <person name="Kyrpides N."/>
            <person name="Mikhailova N."/>
            <person name="Bryant D.A."/>
            <person name="Hanada S."/>
            <person name="Tsukatani Y."/>
            <person name="Richardson P."/>
        </authorList>
    </citation>
    <scope>NUCLEOTIDE SEQUENCE [LARGE SCALE GENOMIC DNA]</scope>
    <source>
        <strain evidence="4">DSM 13941 / HLO8</strain>
    </source>
</reference>
<evidence type="ECO:0000313" key="3">
    <source>
        <dbReference type="EMBL" id="ABU56170.1"/>
    </source>
</evidence>
<dbReference type="STRING" id="383372.Rcas_0031"/>
<organism evidence="3 4">
    <name type="scientific">Roseiflexus castenholzii (strain DSM 13941 / HLO8)</name>
    <dbReference type="NCBI Taxonomy" id="383372"/>
    <lineage>
        <taxon>Bacteria</taxon>
        <taxon>Bacillati</taxon>
        <taxon>Chloroflexota</taxon>
        <taxon>Chloroflexia</taxon>
        <taxon>Chloroflexales</taxon>
        <taxon>Roseiflexineae</taxon>
        <taxon>Roseiflexaceae</taxon>
        <taxon>Roseiflexus</taxon>
    </lineage>
</organism>
<dbReference type="CDD" id="cd07302">
    <property type="entry name" value="CHD"/>
    <property type="match status" value="1"/>
</dbReference>
<protein>
    <submittedName>
        <fullName evidence="3">Adenylate/guanylate cyclase</fullName>
    </submittedName>
</protein>
<dbReference type="GO" id="GO:0035556">
    <property type="term" value="P:intracellular signal transduction"/>
    <property type="evidence" value="ECO:0007669"/>
    <property type="project" value="InterPro"/>
</dbReference>
<dbReference type="Gene3D" id="3.30.70.1230">
    <property type="entry name" value="Nucleotide cyclase"/>
    <property type="match status" value="1"/>
</dbReference>
<dbReference type="EMBL" id="CP000804">
    <property type="protein sequence ID" value="ABU56170.1"/>
    <property type="molecule type" value="Genomic_DNA"/>
</dbReference>
<feature type="domain" description="Guanylate cyclase" evidence="2">
    <location>
        <begin position="433"/>
        <end position="551"/>
    </location>
</feature>
<dbReference type="InterPro" id="IPR045983">
    <property type="entry name" value="GUC-dom-containing_N"/>
</dbReference>
<evidence type="ECO:0000259" key="2">
    <source>
        <dbReference type="PROSITE" id="PS50125"/>
    </source>
</evidence>
<dbReference type="PANTHER" id="PTHR43081">
    <property type="entry name" value="ADENYLATE CYCLASE, TERMINAL-DIFFERENTIATION SPECIFIC-RELATED"/>
    <property type="match status" value="1"/>
</dbReference>
<dbReference type="KEGG" id="rca:Rcas_0031"/>
<dbReference type="SMART" id="SM00044">
    <property type="entry name" value="CYCc"/>
    <property type="match status" value="1"/>
</dbReference>
<dbReference type="Pfam" id="PF00211">
    <property type="entry name" value="Guanylate_cyc"/>
    <property type="match status" value="1"/>
</dbReference>
<evidence type="ECO:0000313" key="4">
    <source>
        <dbReference type="Proteomes" id="UP000000263"/>
    </source>
</evidence>
<dbReference type="HOGENOM" id="CLU_030724_0_0_0"/>
<dbReference type="InterPro" id="IPR001054">
    <property type="entry name" value="A/G_cyclase"/>
</dbReference>
<dbReference type="InterPro" id="IPR050697">
    <property type="entry name" value="Adenylyl/Guanylyl_Cyclase_3/4"/>
</dbReference>
<dbReference type="PANTHER" id="PTHR43081:SF19">
    <property type="entry name" value="PH-SENSITIVE ADENYLATE CYCLASE RV1264"/>
    <property type="match status" value="1"/>
</dbReference>
<name>A7NFE8_ROSCS</name>
<dbReference type="GO" id="GO:0004016">
    <property type="term" value="F:adenylate cyclase activity"/>
    <property type="evidence" value="ECO:0007669"/>
    <property type="project" value="UniProtKB-ARBA"/>
</dbReference>
<keyword evidence="4" id="KW-1185">Reference proteome</keyword>
<accession>A7NFE8</accession>
<dbReference type="RefSeq" id="WP_011997576.1">
    <property type="nucleotide sequence ID" value="NC_009767.1"/>
</dbReference>
<sequence>MEPYTIHLHSSIVLDAPVHRLWPILSDTDRINRMVGLPAFERTQPDRDLVQIIYGHFLGVPVSWREHPFEWIFEQQFSVEREFAPPIPIKRLQTTTRFSPLPNERTKVDVEVHMAPRNLFGSIGGRLLVGQRMLRQLRQAYRELGQRAAMSERVTLPPVRQPRINHQRLRVAAERLRAFGIRETLIDRLTDHLIGADDPQVLKMRAFALADMWGEPRMEVLRMCLYATRTGMLDLEWDVLCPSCRGPSRRAGSLSDLEHDAYCPSCDVRYDTNFDESIEVRFSVNPDIRDAVDVPYCIGGPANTPHIVAQMALPAQSQREVRLRLTPGRYRLRSRQMTGRVAFEAVSSAASRTAHIVFRSESARIDPPIIEAGNITIIIDNVTDAPALIVIERSEWSAQATSAALVTSLTEFRQLFSSEALSPGVGIAVRSLTFLFSDLKGSTALYDQIGDSPAYARVRDHFALMSAIIGAHNGSLVKTIGDAVMAVFSSTEAAVAAALEIQREFTLGEMARGNPALRVKLGLHSGPCIAVNANNLLDYFGSTVNIAARVQNESIGGDIVLTDALTDDPPVRSFLERENVRLEPFERELRGLSRQFKLTRVWVMPSMDWLDAPLTEPPGGSTIQSVAGRGAAW</sequence>
<dbReference type="OrthoDB" id="9801841at2"/>
<dbReference type="PROSITE" id="PS50125">
    <property type="entry name" value="GUANYLATE_CYCLASE_2"/>
    <property type="match status" value="1"/>
</dbReference>